<reference evidence="1" key="2">
    <citation type="journal article" date="2022" name="New Phytol.">
        <title>Evolutionary transition to the ectomycorrhizal habit in the genomes of a hyperdiverse lineage of mushroom-forming fungi.</title>
        <authorList>
            <person name="Looney B."/>
            <person name="Miyauchi S."/>
            <person name="Morin E."/>
            <person name="Drula E."/>
            <person name="Courty P.E."/>
            <person name="Kohler A."/>
            <person name="Kuo A."/>
            <person name="LaButti K."/>
            <person name="Pangilinan J."/>
            <person name="Lipzen A."/>
            <person name="Riley R."/>
            <person name="Andreopoulos W."/>
            <person name="He G."/>
            <person name="Johnson J."/>
            <person name="Nolan M."/>
            <person name="Tritt A."/>
            <person name="Barry K.W."/>
            <person name="Grigoriev I.V."/>
            <person name="Nagy L.G."/>
            <person name="Hibbett D."/>
            <person name="Henrissat B."/>
            <person name="Matheny P.B."/>
            <person name="Labbe J."/>
            <person name="Martin F.M."/>
        </authorList>
    </citation>
    <scope>NUCLEOTIDE SEQUENCE</scope>
    <source>
        <strain evidence="1">HHB10654</strain>
    </source>
</reference>
<protein>
    <submittedName>
        <fullName evidence="1">Cyclopropane-fatty-acyl-phospholipid synthase</fullName>
    </submittedName>
</protein>
<reference evidence="1" key="1">
    <citation type="submission" date="2021-03" db="EMBL/GenBank/DDBJ databases">
        <authorList>
            <consortium name="DOE Joint Genome Institute"/>
            <person name="Ahrendt S."/>
            <person name="Looney B.P."/>
            <person name="Miyauchi S."/>
            <person name="Morin E."/>
            <person name="Drula E."/>
            <person name="Courty P.E."/>
            <person name="Chicoki N."/>
            <person name="Fauchery L."/>
            <person name="Kohler A."/>
            <person name="Kuo A."/>
            <person name="Labutti K."/>
            <person name="Pangilinan J."/>
            <person name="Lipzen A."/>
            <person name="Riley R."/>
            <person name="Andreopoulos W."/>
            <person name="He G."/>
            <person name="Johnson J."/>
            <person name="Barry K.W."/>
            <person name="Grigoriev I.V."/>
            <person name="Nagy L."/>
            <person name="Hibbett D."/>
            <person name="Henrissat B."/>
            <person name="Matheny P.B."/>
            <person name="Labbe J."/>
            <person name="Martin F."/>
        </authorList>
    </citation>
    <scope>NUCLEOTIDE SEQUENCE</scope>
    <source>
        <strain evidence="1">HHB10654</strain>
    </source>
</reference>
<dbReference type="Proteomes" id="UP000814140">
    <property type="component" value="Unassembled WGS sequence"/>
</dbReference>
<organism evidence="1 2">
    <name type="scientific">Artomyces pyxidatus</name>
    <dbReference type="NCBI Taxonomy" id="48021"/>
    <lineage>
        <taxon>Eukaryota</taxon>
        <taxon>Fungi</taxon>
        <taxon>Dikarya</taxon>
        <taxon>Basidiomycota</taxon>
        <taxon>Agaricomycotina</taxon>
        <taxon>Agaricomycetes</taxon>
        <taxon>Russulales</taxon>
        <taxon>Auriscalpiaceae</taxon>
        <taxon>Artomyces</taxon>
    </lineage>
</organism>
<sequence length="527" mass="58252">MSAPLLNSTTHKHPFSLASFADDALHYATQKIVSTGYSPVAKIAQAAVVSVLKHITEGRLRIVASTEVFEFPPSVDDDVSDLRGEIRVISDAFWVRLCTMGDLGFAEAYMYGDVECDDLISTFMIFIRNKDRISGLDSKMSWLFNLPQRLASYRFLNSLSNSPSNISAHYDLSDGMFKAFLSEDMSYSCAIFSDLDGDLKQRPELGFTASQIRKLTDASFVLSPLISPATSTPAMSPSTSATTLPTPPLADTLHAAQLRKLAHITGKASIRPGHRVLEIGCGWGALALHIATTFPGTQVDALTLSVHQHAHVARLVAAAGVQDRVRVHLLDYREMPAAWTGTFDRVVSVEMVEHLGAENVVAYWAAIDRVLKQRCGAGVVSSTTIPEARFEQYARQVDFIQKWSASPIFPGGLLPTPTLLLTSMAGASAGRLVVDSVSNIGPHYARTLREWRRAFEVNFADVEQALRMDHPGVFDGLSGQRELAVFRRKWIYYFRYCEVGFTTRLLGNHIITFTREGNEEFGFDIYE</sequence>
<name>A0ACB8T3I5_9AGAM</name>
<accession>A0ACB8T3I5</accession>
<proteinExistence type="predicted"/>
<comment type="caution">
    <text evidence="1">The sequence shown here is derived from an EMBL/GenBank/DDBJ whole genome shotgun (WGS) entry which is preliminary data.</text>
</comment>
<gene>
    <name evidence="1" type="ORF">BV25DRAFT_1915691</name>
</gene>
<evidence type="ECO:0000313" key="1">
    <source>
        <dbReference type="EMBL" id="KAI0062952.1"/>
    </source>
</evidence>
<evidence type="ECO:0000313" key="2">
    <source>
        <dbReference type="Proteomes" id="UP000814140"/>
    </source>
</evidence>
<keyword evidence="2" id="KW-1185">Reference proteome</keyword>
<dbReference type="EMBL" id="MU277205">
    <property type="protein sequence ID" value="KAI0062952.1"/>
    <property type="molecule type" value="Genomic_DNA"/>
</dbReference>